<dbReference type="PROSITE" id="PS01302">
    <property type="entry name" value="UPF0758"/>
    <property type="match status" value="1"/>
</dbReference>
<evidence type="ECO:0000256" key="1">
    <source>
        <dbReference type="ARBA" id="ARBA00022670"/>
    </source>
</evidence>
<dbReference type="PANTHER" id="PTHR30471">
    <property type="entry name" value="DNA REPAIR PROTEIN RADC"/>
    <property type="match status" value="1"/>
</dbReference>
<dbReference type="GO" id="GO:0006508">
    <property type="term" value="P:proteolysis"/>
    <property type="evidence" value="ECO:0007669"/>
    <property type="project" value="UniProtKB-KW"/>
</dbReference>
<evidence type="ECO:0000256" key="5">
    <source>
        <dbReference type="ARBA" id="ARBA00023049"/>
    </source>
</evidence>
<dbReference type="Pfam" id="PF20582">
    <property type="entry name" value="UPF0758_N"/>
    <property type="match status" value="1"/>
</dbReference>
<keyword evidence="1" id="KW-0645">Protease</keyword>
<dbReference type="Gene3D" id="3.40.140.10">
    <property type="entry name" value="Cytidine Deaminase, domain 2"/>
    <property type="match status" value="1"/>
</dbReference>
<dbReference type="SUPFAM" id="SSF102712">
    <property type="entry name" value="JAB1/MPN domain"/>
    <property type="match status" value="1"/>
</dbReference>
<proteinExistence type="inferred from homology"/>
<dbReference type="Proteomes" id="UP000597507">
    <property type="component" value="Unassembled WGS sequence"/>
</dbReference>
<organism evidence="9 10">
    <name type="scientific">Caldovatus sediminis</name>
    <dbReference type="NCBI Taxonomy" id="2041189"/>
    <lineage>
        <taxon>Bacteria</taxon>
        <taxon>Pseudomonadati</taxon>
        <taxon>Pseudomonadota</taxon>
        <taxon>Alphaproteobacteria</taxon>
        <taxon>Acetobacterales</taxon>
        <taxon>Roseomonadaceae</taxon>
        <taxon>Caldovatus</taxon>
    </lineage>
</organism>
<feature type="compositionally biased region" description="Pro residues" evidence="7">
    <location>
        <begin position="28"/>
        <end position="41"/>
    </location>
</feature>
<evidence type="ECO:0000256" key="7">
    <source>
        <dbReference type="SAM" id="MobiDB-lite"/>
    </source>
</evidence>
<evidence type="ECO:0000256" key="4">
    <source>
        <dbReference type="ARBA" id="ARBA00022833"/>
    </source>
</evidence>
<keyword evidence="4" id="KW-0862">Zinc</keyword>
<dbReference type="GO" id="GO:0008237">
    <property type="term" value="F:metallopeptidase activity"/>
    <property type="evidence" value="ECO:0007669"/>
    <property type="project" value="UniProtKB-KW"/>
</dbReference>
<dbReference type="InterPro" id="IPR020891">
    <property type="entry name" value="UPF0758_CS"/>
</dbReference>
<gene>
    <name evidence="9" type="ORF">GCM10010964_31980</name>
</gene>
<dbReference type="Gene3D" id="1.10.150.20">
    <property type="entry name" value="5' to 3' exonuclease, C-terminal subdomain"/>
    <property type="match status" value="1"/>
</dbReference>
<dbReference type="AlphaFoldDB" id="A0A8J2ZDU3"/>
<dbReference type="InterPro" id="IPR037518">
    <property type="entry name" value="MPN"/>
</dbReference>
<name>A0A8J2ZDU3_9PROT</name>
<keyword evidence="5" id="KW-0482">Metalloprotease</keyword>
<feature type="region of interest" description="Disordered" evidence="7">
    <location>
        <begin position="1"/>
        <end position="22"/>
    </location>
</feature>
<evidence type="ECO:0000259" key="8">
    <source>
        <dbReference type="PROSITE" id="PS50249"/>
    </source>
</evidence>
<dbReference type="InterPro" id="IPR010994">
    <property type="entry name" value="RuvA_2-like"/>
</dbReference>
<dbReference type="EMBL" id="BMKS01000010">
    <property type="protein sequence ID" value="GGG42064.1"/>
    <property type="molecule type" value="Genomic_DNA"/>
</dbReference>
<evidence type="ECO:0000313" key="10">
    <source>
        <dbReference type="Proteomes" id="UP000597507"/>
    </source>
</evidence>
<dbReference type="PANTHER" id="PTHR30471:SF3">
    <property type="entry name" value="UPF0758 PROTEIN YEES-RELATED"/>
    <property type="match status" value="1"/>
</dbReference>
<evidence type="ECO:0000256" key="6">
    <source>
        <dbReference type="RuleBase" id="RU003797"/>
    </source>
</evidence>
<comment type="similarity">
    <text evidence="6">Belongs to the UPF0758 family.</text>
</comment>
<protein>
    <submittedName>
        <fullName evidence="9">DNA repair protein RadC</fullName>
    </submittedName>
</protein>
<dbReference type="GO" id="GO:0046872">
    <property type="term" value="F:metal ion binding"/>
    <property type="evidence" value="ECO:0007669"/>
    <property type="project" value="UniProtKB-KW"/>
</dbReference>
<dbReference type="RefSeq" id="WP_229678070.1">
    <property type="nucleotide sequence ID" value="NZ_BMKS01000010.1"/>
</dbReference>
<sequence>MAERMSAAASLPPDGLGLPLFRATRAPAPPQAERPLRPPASSPGHFGHRARMREKLLAAGPEALLDHELLEMVLFVALPRRDTKPIARALLGRFGSFANAIAAPPAELRQVAGIGEAGIAALKTVQAAALRLMRAEVLERPVLNNWERLTDYLSAALSRERVEQFRVLFLDSKNRLIADEVQGRGTVNHTPAYPREVVRRCLELQATALILVHNHPSGDPTPSRADVEMTQEIRAAAATLGIVVHDHLILGKGRYLSFRREGLL</sequence>
<dbReference type="InterPro" id="IPR046778">
    <property type="entry name" value="UPF0758_N"/>
</dbReference>
<keyword evidence="3" id="KW-0378">Hydrolase</keyword>
<evidence type="ECO:0000256" key="2">
    <source>
        <dbReference type="ARBA" id="ARBA00022723"/>
    </source>
</evidence>
<reference evidence="9 10" key="1">
    <citation type="journal article" date="2014" name="Int. J. Syst. Evol. Microbiol.">
        <title>Complete genome sequence of Corynebacterium casei LMG S-19264T (=DSM 44701T), isolated from a smear-ripened cheese.</title>
        <authorList>
            <consortium name="US DOE Joint Genome Institute (JGI-PGF)"/>
            <person name="Walter F."/>
            <person name="Albersmeier A."/>
            <person name="Kalinowski J."/>
            <person name="Ruckert C."/>
        </authorList>
    </citation>
    <scope>NUCLEOTIDE SEQUENCE [LARGE SCALE GENOMIC DNA]</scope>
    <source>
        <strain evidence="9 10">CGMCC 1.16330</strain>
    </source>
</reference>
<feature type="region of interest" description="Disordered" evidence="7">
    <location>
        <begin position="28"/>
        <end position="47"/>
    </location>
</feature>
<comment type="caution">
    <text evidence="9">The sequence shown here is derived from an EMBL/GenBank/DDBJ whole genome shotgun (WGS) entry which is preliminary data.</text>
</comment>
<dbReference type="NCBIfam" id="NF000642">
    <property type="entry name" value="PRK00024.1"/>
    <property type="match status" value="1"/>
</dbReference>
<feature type="domain" description="MPN" evidence="8">
    <location>
        <begin position="142"/>
        <end position="264"/>
    </location>
</feature>
<dbReference type="SUPFAM" id="SSF47781">
    <property type="entry name" value="RuvA domain 2-like"/>
    <property type="match status" value="1"/>
</dbReference>
<dbReference type="CDD" id="cd08071">
    <property type="entry name" value="MPN_DUF2466"/>
    <property type="match status" value="1"/>
</dbReference>
<keyword evidence="10" id="KW-1185">Reference proteome</keyword>
<dbReference type="InterPro" id="IPR001405">
    <property type="entry name" value="UPF0758"/>
</dbReference>
<dbReference type="PROSITE" id="PS50249">
    <property type="entry name" value="MPN"/>
    <property type="match status" value="1"/>
</dbReference>
<evidence type="ECO:0000313" key="9">
    <source>
        <dbReference type="EMBL" id="GGG42064.1"/>
    </source>
</evidence>
<dbReference type="NCBIfam" id="TIGR00608">
    <property type="entry name" value="radc"/>
    <property type="match status" value="1"/>
</dbReference>
<evidence type="ECO:0000256" key="3">
    <source>
        <dbReference type="ARBA" id="ARBA00022801"/>
    </source>
</evidence>
<keyword evidence="2" id="KW-0479">Metal-binding</keyword>
<dbReference type="InterPro" id="IPR025657">
    <property type="entry name" value="RadC_JAB"/>
</dbReference>
<accession>A0A8J2ZDU3</accession>
<dbReference type="Pfam" id="PF04002">
    <property type="entry name" value="RadC"/>
    <property type="match status" value="1"/>
</dbReference>